<gene>
    <name evidence="2" type="ORF">HYC85_030728</name>
</gene>
<sequence>MAFAGVTNSSDCEQRVTRVNNGIRRSDEQQGVSCSRSHSTLNPLLLPFPPPDQKKKKKEKENEKENTEEEKKKRKRS</sequence>
<reference evidence="3" key="1">
    <citation type="journal article" date="2020" name="Nat. Commun.">
        <title>Genome assembly of wild tea tree DASZ reveals pedigree and selection history of tea varieties.</title>
        <authorList>
            <person name="Zhang W."/>
            <person name="Zhang Y."/>
            <person name="Qiu H."/>
            <person name="Guo Y."/>
            <person name="Wan H."/>
            <person name="Zhang X."/>
            <person name="Scossa F."/>
            <person name="Alseekh S."/>
            <person name="Zhang Q."/>
            <person name="Wang P."/>
            <person name="Xu L."/>
            <person name="Schmidt M.H."/>
            <person name="Jia X."/>
            <person name="Li D."/>
            <person name="Zhu A."/>
            <person name="Guo F."/>
            <person name="Chen W."/>
            <person name="Ni D."/>
            <person name="Usadel B."/>
            <person name="Fernie A.R."/>
            <person name="Wen W."/>
        </authorList>
    </citation>
    <scope>NUCLEOTIDE SEQUENCE [LARGE SCALE GENOMIC DNA]</scope>
    <source>
        <strain evidence="3">cv. G240</strain>
    </source>
</reference>
<organism evidence="2 3">
    <name type="scientific">Camellia sinensis</name>
    <name type="common">Tea plant</name>
    <name type="synonym">Thea sinensis</name>
    <dbReference type="NCBI Taxonomy" id="4442"/>
    <lineage>
        <taxon>Eukaryota</taxon>
        <taxon>Viridiplantae</taxon>
        <taxon>Streptophyta</taxon>
        <taxon>Embryophyta</taxon>
        <taxon>Tracheophyta</taxon>
        <taxon>Spermatophyta</taxon>
        <taxon>Magnoliopsida</taxon>
        <taxon>eudicotyledons</taxon>
        <taxon>Gunneridae</taxon>
        <taxon>Pentapetalae</taxon>
        <taxon>asterids</taxon>
        <taxon>Ericales</taxon>
        <taxon>Theaceae</taxon>
        <taxon>Camellia</taxon>
    </lineage>
</organism>
<proteinExistence type="predicted"/>
<evidence type="ECO:0000313" key="3">
    <source>
        <dbReference type="Proteomes" id="UP000593564"/>
    </source>
</evidence>
<name>A0A7J7G244_CAMSI</name>
<feature type="compositionally biased region" description="Basic and acidic residues" evidence="1">
    <location>
        <begin position="59"/>
        <end position="71"/>
    </location>
</feature>
<comment type="caution">
    <text evidence="2">The sequence shown here is derived from an EMBL/GenBank/DDBJ whole genome shotgun (WGS) entry which is preliminary data.</text>
</comment>
<feature type="region of interest" description="Disordered" evidence="1">
    <location>
        <begin position="1"/>
        <end position="77"/>
    </location>
</feature>
<feature type="compositionally biased region" description="Polar residues" evidence="1">
    <location>
        <begin position="29"/>
        <end position="40"/>
    </location>
</feature>
<dbReference type="Proteomes" id="UP000593564">
    <property type="component" value="Unassembled WGS sequence"/>
</dbReference>
<accession>A0A7J7G244</accession>
<protein>
    <submittedName>
        <fullName evidence="2">Uncharacterized protein</fullName>
    </submittedName>
</protein>
<dbReference type="AlphaFoldDB" id="A0A7J7G244"/>
<evidence type="ECO:0000256" key="1">
    <source>
        <dbReference type="SAM" id="MobiDB-lite"/>
    </source>
</evidence>
<evidence type="ECO:0000313" key="2">
    <source>
        <dbReference type="EMBL" id="KAF5934557.1"/>
    </source>
</evidence>
<feature type="compositionally biased region" description="Polar residues" evidence="1">
    <location>
        <begin position="1"/>
        <end position="11"/>
    </location>
</feature>
<keyword evidence="3" id="KW-1185">Reference proteome</keyword>
<reference evidence="2 3" key="2">
    <citation type="submission" date="2020-07" db="EMBL/GenBank/DDBJ databases">
        <title>Genome assembly of wild tea tree DASZ reveals pedigree and selection history of tea varieties.</title>
        <authorList>
            <person name="Zhang W."/>
        </authorList>
    </citation>
    <scope>NUCLEOTIDE SEQUENCE [LARGE SCALE GENOMIC DNA]</scope>
    <source>
        <strain evidence="3">cv. G240</strain>
        <tissue evidence="2">Leaf</tissue>
    </source>
</reference>
<dbReference type="EMBL" id="JACBKZ010000014">
    <property type="protein sequence ID" value="KAF5934557.1"/>
    <property type="molecule type" value="Genomic_DNA"/>
</dbReference>